<dbReference type="Proteomes" id="UP001652395">
    <property type="component" value="Unassembled WGS sequence"/>
</dbReference>
<evidence type="ECO:0000259" key="1">
    <source>
        <dbReference type="Pfam" id="PF07969"/>
    </source>
</evidence>
<dbReference type="InterPro" id="IPR032466">
    <property type="entry name" value="Metal_Hydrolase"/>
</dbReference>
<gene>
    <name evidence="2" type="ORF">OCV69_15615</name>
</gene>
<dbReference type="InterPro" id="IPR013108">
    <property type="entry name" value="Amidohydro_3"/>
</dbReference>
<name>A0ABT2V365_9FIRM</name>
<dbReference type="SUPFAM" id="SSF51338">
    <property type="entry name" value="Composite domain of metallo-dependent hydrolases"/>
    <property type="match status" value="1"/>
</dbReference>
<dbReference type="PANTHER" id="PTHR22642:SF2">
    <property type="entry name" value="PROTEIN LONG AFTER FAR-RED 3"/>
    <property type="match status" value="1"/>
</dbReference>
<evidence type="ECO:0000313" key="2">
    <source>
        <dbReference type="EMBL" id="MCU6801332.1"/>
    </source>
</evidence>
<evidence type="ECO:0000313" key="3">
    <source>
        <dbReference type="Proteomes" id="UP001652395"/>
    </source>
</evidence>
<comment type="caution">
    <text evidence="2">The sequence shown here is derived from an EMBL/GenBank/DDBJ whole genome shotgun (WGS) entry which is preliminary data.</text>
</comment>
<dbReference type="InterPro" id="IPR033932">
    <property type="entry name" value="YtcJ-like"/>
</dbReference>
<dbReference type="RefSeq" id="WP_158360221.1">
    <property type="nucleotide sequence ID" value="NZ_JAOQJF010000051.1"/>
</dbReference>
<proteinExistence type="predicted"/>
<dbReference type="PANTHER" id="PTHR22642">
    <property type="entry name" value="IMIDAZOLONEPROPIONASE"/>
    <property type="match status" value="1"/>
</dbReference>
<dbReference type="CDD" id="cd01300">
    <property type="entry name" value="YtcJ_like"/>
    <property type="match status" value="1"/>
</dbReference>
<keyword evidence="3" id="KW-1185">Reference proteome</keyword>
<dbReference type="SUPFAM" id="SSF51556">
    <property type="entry name" value="Metallo-dependent hydrolases"/>
    <property type="match status" value="1"/>
</dbReference>
<sequence length="553" mass="61626">MRKLVLRNGKIYVERGRFAQALYAEDGVIQAVGTEEEVLTAAGKRDGSGNGLDGAEIIDLEGRTVIPGINDSHMHLLNVGMDFATAPITGVSSVDEMVERVKEFVRQNPETAKQGIAGKGWNQDLFIGEKRMPGRYDLDRISTEVPVVLQRICGHVAAANSKAIELLGLDQKMRHVDGGTIETDENGMPTGIFTENAMELVNGLIPKYTLEDDKRMFLNAAEYAVAHGITSVQSNDVGNAFISRDDTFRMLHEIYDEGLCPLRYRHQACIQSLEEFRECVGNGEFKHGVYKDPKRLALGPLKLFKDGSLGGRTAAMRKEYQDDPGNRGVECITKEEMDEFCRLADAAGIQVVTHVIGDRAIEDVIESYEKVLHDGKNPLRHALIHCQITDREMMERIAGDDILICYQPIFLDYDMHVVTDRCGEELSSTSYAFGTAKKLGIHVSYGTDSPVEDCNPFPNLYSAVTRRDQKGWPEGGFFPEERVDIEDAVDAYTIGSAYNEFAEDFKGRLKPGYLADMAVLDTDIFTCRPEEIRTILPVMTIVDGQIVYRKTEE</sequence>
<accession>A0ABT2V365</accession>
<dbReference type="EMBL" id="JAOQJF010000051">
    <property type="protein sequence ID" value="MCU6801332.1"/>
    <property type="molecule type" value="Genomic_DNA"/>
</dbReference>
<dbReference type="Gene3D" id="3.20.20.140">
    <property type="entry name" value="Metal-dependent hydrolases"/>
    <property type="match status" value="1"/>
</dbReference>
<organism evidence="2 3">
    <name type="scientific">Alitiscatomonas aceti</name>
    <dbReference type="NCBI Taxonomy" id="2981724"/>
    <lineage>
        <taxon>Bacteria</taxon>
        <taxon>Bacillati</taxon>
        <taxon>Bacillota</taxon>
        <taxon>Clostridia</taxon>
        <taxon>Lachnospirales</taxon>
        <taxon>Lachnospiraceae</taxon>
        <taxon>Alitiscatomonas</taxon>
    </lineage>
</organism>
<dbReference type="Gene3D" id="2.30.40.10">
    <property type="entry name" value="Urease, subunit C, domain 1"/>
    <property type="match status" value="1"/>
</dbReference>
<feature type="domain" description="Amidohydrolase 3" evidence="1">
    <location>
        <begin position="56"/>
        <end position="548"/>
    </location>
</feature>
<dbReference type="Gene3D" id="3.10.310.70">
    <property type="match status" value="1"/>
</dbReference>
<protein>
    <submittedName>
        <fullName evidence="2">Amidohydrolase</fullName>
    </submittedName>
</protein>
<dbReference type="Pfam" id="PF07969">
    <property type="entry name" value="Amidohydro_3"/>
    <property type="match status" value="1"/>
</dbReference>
<reference evidence="2 3" key="1">
    <citation type="journal article" date="2021" name="ISME Commun">
        <title>Automated analysis of genomic sequences facilitates high-throughput and comprehensive description of bacteria.</title>
        <authorList>
            <person name="Hitch T.C.A."/>
        </authorList>
    </citation>
    <scope>NUCLEOTIDE SEQUENCE [LARGE SCALE GENOMIC DNA]</scope>
    <source>
        <strain evidence="3">f_CCE</strain>
    </source>
</reference>
<dbReference type="InterPro" id="IPR011059">
    <property type="entry name" value="Metal-dep_hydrolase_composite"/>
</dbReference>